<reference evidence="1 2" key="1">
    <citation type="submission" date="2020-04" db="EMBL/GenBank/DDBJ databases">
        <title>Bacillus sp. UniB3 isolated from commercial digestive syrup.</title>
        <authorList>
            <person name="Thorat V."/>
            <person name="Kirdat K."/>
            <person name="Tiwarekar B."/>
            <person name="Yadav A."/>
        </authorList>
    </citation>
    <scope>NUCLEOTIDE SEQUENCE [LARGE SCALE GENOMIC DNA]</scope>
    <source>
        <strain evidence="1 2">UniB3</strain>
    </source>
</reference>
<keyword evidence="2" id="KW-1185">Reference proteome</keyword>
<dbReference type="AlphaFoldDB" id="A0A7Y0KCQ1"/>
<proteinExistence type="predicted"/>
<protein>
    <submittedName>
        <fullName evidence="1">Uncharacterized protein</fullName>
    </submittedName>
</protein>
<dbReference type="EMBL" id="JABBPK010000001">
    <property type="protein sequence ID" value="NMO80052.1"/>
    <property type="molecule type" value="Genomic_DNA"/>
</dbReference>
<comment type="caution">
    <text evidence="1">The sequence shown here is derived from an EMBL/GenBank/DDBJ whole genome shotgun (WGS) entry which is preliminary data.</text>
</comment>
<evidence type="ECO:0000313" key="1">
    <source>
        <dbReference type="EMBL" id="NMO80052.1"/>
    </source>
</evidence>
<dbReference type="Proteomes" id="UP000588491">
    <property type="component" value="Unassembled WGS sequence"/>
</dbReference>
<evidence type="ECO:0000313" key="2">
    <source>
        <dbReference type="Proteomes" id="UP000588491"/>
    </source>
</evidence>
<dbReference type="RefSeq" id="WP_169189532.1">
    <property type="nucleotide sequence ID" value="NZ_JABBPK010000001.1"/>
</dbReference>
<gene>
    <name evidence="1" type="ORF">HHU08_24345</name>
</gene>
<sequence>MKNLHQFIIWLQLLKSSPIREDHYDGINALYRLSAVIEKDSLGEKVSLGKQLYELLQNIETWSVVPNEIVVFPDRIEIHWYAKEFQMVMTRSQYLKLIIQFLFFLSNAQSNIQFLKRCLMESPDRTVWGAPNEMINYSPTFSSTSFGLEGEKIKVLILNEKVEAVA</sequence>
<accession>A0A7Y0KCQ1</accession>
<name>A0A7Y0KCQ1_9BACI</name>
<organism evidence="1 2">
    <name type="scientific">Niallia alba</name>
    <dbReference type="NCBI Taxonomy" id="2729105"/>
    <lineage>
        <taxon>Bacteria</taxon>
        <taxon>Bacillati</taxon>
        <taxon>Bacillota</taxon>
        <taxon>Bacilli</taxon>
        <taxon>Bacillales</taxon>
        <taxon>Bacillaceae</taxon>
        <taxon>Niallia</taxon>
    </lineage>
</organism>